<evidence type="ECO:0000256" key="2">
    <source>
        <dbReference type="ARBA" id="ARBA00022729"/>
    </source>
</evidence>
<proteinExistence type="predicted"/>
<evidence type="ECO:0000256" key="4">
    <source>
        <dbReference type="ARBA" id="ARBA00022825"/>
    </source>
</evidence>
<evidence type="ECO:0000259" key="9">
    <source>
        <dbReference type="PROSITE" id="PS51888"/>
    </source>
</evidence>
<dbReference type="AlphaFoldDB" id="A0A9N9R9S0"/>
<evidence type="ECO:0000256" key="7">
    <source>
        <dbReference type="ARBA" id="ARBA00023180"/>
    </source>
</evidence>
<name>A0A9N9R9S0_9NEOP</name>
<gene>
    <name evidence="10" type="ORF">DIATSA_LOCUS9882</name>
</gene>
<dbReference type="SMART" id="SM00680">
    <property type="entry name" value="CLIP"/>
    <property type="match status" value="1"/>
</dbReference>
<keyword evidence="6" id="KW-1015">Disulfide bond</keyword>
<evidence type="ECO:0000256" key="1">
    <source>
        <dbReference type="ARBA" id="ARBA00022670"/>
    </source>
</evidence>
<dbReference type="Gene3D" id="3.30.1640.30">
    <property type="match status" value="1"/>
</dbReference>
<dbReference type="OrthoDB" id="9981647at2759"/>
<evidence type="ECO:0000313" key="11">
    <source>
        <dbReference type="Proteomes" id="UP001153714"/>
    </source>
</evidence>
<dbReference type="InterPro" id="IPR022700">
    <property type="entry name" value="CLIP"/>
</dbReference>
<feature type="signal peptide" evidence="8">
    <location>
        <begin position="1"/>
        <end position="15"/>
    </location>
</feature>
<keyword evidence="11" id="KW-1185">Reference proteome</keyword>
<evidence type="ECO:0000256" key="3">
    <source>
        <dbReference type="ARBA" id="ARBA00022801"/>
    </source>
</evidence>
<evidence type="ECO:0000256" key="8">
    <source>
        <dbReference type="SAM" id="SignalP"/>
    </source>
</evidence>
<dbReference type="PROSITE" id="PS51888">
    <property type="entry name" value="CLIP"/>
    <property type="match status" value="1"/>
</dbReference>
<dbReference type="Pfam" id="PF12032">
    <property type="entry name" value="CLIP"/>
    <property type="match status" value="1"/>
</dbReference>
<protein>
    <recommendedName>
        <fullName evidence="9">Clip domain-containing protein</fullName>
    </recommendedName>
</protein>
<evidence type="ECO:0000256" key="5">
    <source>
        <dbReference type="ARBA" id="ARBA00023145"/>
    </source>
</evidence>
<keyword evidence="7" id="KW-0325">Glycoprotein</keyword>
<keyword evidence="1" id="KW-0645">Protease</keyword>
<feature type="domain" description="Clip" evidence="9">
    <location>
        <begin position="17"/>
        <end position="70"/>
    </location>
</feature>
<dbReference type="Proteomes" id="UP001153714">
    <property type="component" value="Chromosome 4"/>
</dbReference>
<reference evidence="10" key="2">
    <citation type="submission" date="2022-10" db="EMBL/GenBank/DDBJ databases">
        <authorList>
            <consortium name="ENA_rothamsted_submissions"/>
            <consortium name="culmorum"/>
            <person name="King R."/>
        </authorList>
    </citation>
    <scope>NUCLEOTIDE SEQUENCE</scope>
</reference>
<keyword evidence="4" id="KW-0720">Serine protease</keyword>
<feature type="chain" id="PRO_5040336075" description="Clip domain-containing protein" evidence="8">
    <location>
        <begin position="16"/>
        <end position="149"/>
    </location>
</feature>
<accession>A0A9N9R9S0</accession>
<dbReference type="InterPro" id="IPR038565">
    <property type="entry name" value="CLIP_sf"/>
</dbReference>
<dbReference type="GO" id="GO:0008236">
    <property type="term" value="F:serine-type peptidase activity"/>
    <property type="evidence" value="ECO:0007669"/>
    <property type="project" value="UniProtKB-KW"/>
</dbReference>
<dbReference type="FunFam" id="3.30.1640.30:FF:000001">
    <property type="entry name" value="Serine protease 7"/>
    <property type="match status" value="1"/>
</dbReference>
<evidence type="ECO:0000256" key="6">
    <source>
        <dbReference type="ARBA" id="ARBA00023157"/>
    </source>
</evidence>
<sequence length="149" mass="16620">MKFIVYIFVFITVNGEPCDLPDGSKGNCVQIFGCPYLADLVRNEQRTEQELELLQNSSCGFEGNKPKVCCPSSCLTLEGEQGICVNRESCPHLPKNSQAKSGLVLTLRVFVVDLLHTIIKYLKKNVESALVHSHIRRTAIAVVQMVRLK</sequence>
<reference evidence="10" key="1">
    <citation type="submission" date="2021-12" db="EMBL/GenBank/DDBJ databases">
        <authorList>
            <person name="King R."/>
        </authorList>
    </citation>
    <scope>NUCLEOTIDE SEQUENCE</scope>
</reference>
<keyword evidence="3" id="KW-0378">Hydrolase</keyword>
<evidence type="ECO:0000313" key="10">
    <source>
        <dbReference type="EMBL" id="CAG9792337.1"/>
    </source>
</evidence>
<keyword evidence="2 8" id="KW-0732">Signal</keyword>
<keyword evidence="5" id="KW-0865">Zymogen</keyword>
<dbReference type="EMBL" id="OU893335">
    <property type="protein sequence ID" value="CAG9792337.1"/>
    <property type="molecule type" value="Genomic_DNA"/>
</dbReference>
<organism evidence="10 11">
    <name type="scientific">Diatraea saccharalis</name>
    <name type="common">sugarcane borer</name>
    <dbReference type="NCBI Taxonomy" id="40085"/>
    <lineage>
        <taxon>Eukaryota</taxon>
        <taxon>Metazoa</taxon>
        <taxon>Ecdysozoa</taxon>
        <taxon>Arthropoda</taxon>
        <taxon>Hexapoda</taxon>
        <taxon>Insecta</taxon>
        <taxon>Pterygota</taxon>
        <taxon>Neoptera</taxon>
        <taxon>Endopterygota</taxon>
        <taxon>Lepidoptera</taxon>
        <taxon>Glossata</taxon>
        <taxon>Ditrysia</taxon>
        <taxon>Pyraloidea</taxon>
        <taxon>Crambidae</taxon>
        <taxon>Crambinae</taxon>
        <taxon>Diatraea</taxon>
    </lineage>
</organism>
<dbReference type="GO" id="GO:0006508">
    <property type="term" value="P:proteolysis"/>
    <property type="evidence" value="ECO:0007669"/>
    <property type="project" value="UniProtKB-KW"/>
</dbReference>